<feature type="transmembrane region" description="Helical" evidence="6">
    <location>
        <begin position="741"/>
        <end position="769"/>
    </location>
</feature>
<feature type="transmembrane region" description="Helical" evidence="6">
    <location>
        <begin position="20"/>
        <end position="40"/>
    </location>
</feature>
<evidence type="ECO:0000313" key="8">
    <source>
        <dbReference type="EMBL" id="MFC6333241.1"/>
    </source>
</evidence>
<feature type="transmembrane region" description="Helical" evidence="6">
    <location>
        <begin position="333"/>
        <end position="351"/>
    </location>
</feature>
<feature type="transmembrane region" description="Helical" evidence="6">
    <location>
        <begin position="304"/>
        <end position="326"/>
    </location>
</feature>
<keyword evidence="4 6" id="KW-1133">Transmembrane helix</keyword>
<dbReference type="Proteomes" id="UP001596233">
    <property type="component" value="Unassembled WGS sequence"/>
</dbReference>
<feature type="transmembrane region" description="Helical" evidence="6">
    <location>
        <begin position="647"/>
        <end position="671"/>
    </location>
</feature>
<feature type="transmembrane region" description="Helical" evidence="6">
    <location>
        <begin position="701"/>
        <end position="721"/>
    </location>
</feature>
<feature type="transmembrane region" description="Helical" evidence="6">
    <location>
        <begin position="260"/>
        <end position="284"/>
    </location>
</feature>
<keyword evidence="5 6" id="KW-0472">Membrane</keyword>
<dbReference type="EMBL" id="JBHSTE010000003">
    <property type="protein sequence ID" value="MFC6333241.1"/>
    <property type="molecule type" value="Genomic_DNA"/>
</dbReference>
<evidence type="ECO:0000256" key="5">
    <source>
        <dbReference type="ARBA" id="ARBA00023136"/>
    </source>
</evidence>
<feature type="transmembrane region" description="Helical" evidence="6">
    <location>
        <begin position="429"/>
        <end position="450"/>
    </location>
</feature>
<reference evidence="9" key="1">
    <citation type="journal article" date="2019" name="Int. J. Syst. Evol. Microbiol.">
        <title>The Global Catalogue of Microorganisms (GCM) 10K type strain sequencing project: providing services to taxonomists for standard genome sequencing and annotation.</title>
        <authorList>
            <consortium name="The Broad Institute Genomics Platform"/>
            <consortium name="The Broad Institute Genome Sequencing Center for Infectious Disease"/>
            <person name="Wu L."/>
            <person name="Ma J."/>
        </authorList>
    </citation>
    <scope>NUCLEOTIDE SEQUENCE [LARGE SCALE GENOMIC DNA]</scope>
    <source>
        <strain evidence="9">PCU 280</strain>
    </source>
</reference>
<evidence type="ECO:0000256" key="4">
    <source>
        <dbReference type="ARBA" id="ARBA00022989"/>
    </source>
</evidence>
<keyword evidence="3 6" id="KW-0812">Transmembrane</keyword>
<comment type="caution">
    <text evidence="8">The sequence shown here is derived from an EMBL/GenBank/DDBJ whole genome shotgun (WGS) entry which is preliminary data.</text>
</comment>
<organism evidence="8 9">
    <name type="scientific">Paenibacillus septentrionalis</name>
    <dbReference type="NCBI Taxonomy" id="429342"/>
    <lineage>
        <taxon>Bacteria</taxon>
        <taxon>Bacillati</taxon>
        <taxon>Bacillota</taxon>
        <taxon>Bacilli</taxon>
        <taxon>Bacillales</taxon>
        <taxon>Paenibacillaceae</taxon>
        <taxon>Paenibacillus</taxon>
    </lineage>
</organism>
<dbReference type="InterPro" id="IPR003838">
    <property type="entry name" value="ABC3_permease_C"/>
</dbReference>
<accession>A0ABW1V5Z5</accession>
<dbReference type="RefSeq" id="WP_379234492.1">
    <property type="nucleotide sequence ID" value="NZ_JBHSTE010000003.1"/>
</dbReference>
<feature type="domain" description="ABC3 transporter permease C-terminal" evidence="7">
    <location>
        <begin position="267"/>
        <end position="385"/>
    </location>
</feature>
<name>A0ABW1V5Z5_9BACL</name>
<feature type="domain" description="ABC3 transporter permease C-terminal" evidence="7">
    <location>
        <begin position="654"/>
        <end position="763"/>
    </location>
</feature>
<sequence length="781" mass="86285">MKLWNLALSYMKGSKSSVISLFFMILIASILLNVSLTLVFKMNTFFDEKFEQLDEPYIIILLNRSNEQPDYYNYIEQDSRVSEAEREAVIWSPNATFAYGDTDMSSGVVVQQAELDRQFSPIHLVEQLPGPTYTNGIYAPYSFKLNAGYQLGDSFALHIDDRQYDYTIIGFFESAMMGVPNTGIMKFFMPEQDFRELEKHEAVAGLLYSVKLQDSGQINTFTNEFYQEFPDPPGMSSATPLFAGLDSEIVKSVGAMTINIITLILIAFAIVIITVALIVIQFRVSNTITEGLNNIGVLKALGYTSYQVILSMLLQFVVIASCAGMLGTAASYLILPVFGSVVTTLSGLIWNSSFLPLVNLISIAVILLLIAAVVGFSALRIFRMAPVVALRGGIVTHSFKKNRVPLDSKGPLQLLLAGKTSFMNVKQNVIISIIVAAITFASIFAVVLYYNIAKEKKAFIHLVGAETSNIMLQITDSGKAERIRLELEQMEPVTKVAVLDMTSMKIDGQRFYMNISDDYSKMNNQLVYEGRYPVYDNEVAVSWIVADLLGKDIGDTVEIDAGHEASSFLITGLSQSITNLGQMTYMTVEGAKQLLPDYEGTLLNLYTEDVDNTSLIAQLKAQYGSEIANVTNVTDTIQSQSQIYTTAVFTVMVTVLAITVLVVVLILYLVIKKMILQRKKEFGVLRAMGYTSGQLMSQISLSFLPVVIVSVWVGGVLGVLYTNPLLAVLLSGAGIRNVQFIINIPLIVLICITLVLFSYIICLCVSSGIKQITTRRLMIEQ</sequence>
<gene>
    <name evidence="8" type="ORF">ACFP56_11450</name>
</gene>
<comment type="subcellular location">
    <subcellularLocation>
        <location evidence="1">Cell membrane</location>
        <topology evidence="1">Multi-pass membrane protein</topology>
    </subcellularLocation>
</comment>
<feature type="transmembrane region" description="Helical" evidence="6">
    <location>
        <begin position="357"/>
        <end position="382"/>
    </location>
</feature>
<dbReference type="Pfam" id="PF02687">
    <property type="entry name" value="FtsX"/>
    <property type="match status" value="2"/>
</dbReference>
<proteinExistence type="predicted"/>
<keyword evidence="2" id="KW-1003">Cell membrane</keyword>
<dbReference type="PANTHER" id="PTHR30287">
    <property type="entry name" value="MEMBRANE COMPONENT OF PREDICTED ABC SUPERFAMILY METABOLITE UPTAKE TRANSPORTER"/>
    <property type="match status" value="1"/>
</dbReference>
<evidence type="ECO:0000256" key="6">
    <source>
        <dbReference type="SAM" id="Phobius"/>
    </source>
</evidence>
<protein>
    <submittedName>
        <fullName evidence="8">ABC transporter permease</fullName>
    </submittedName>
</protein>
<evidence type="ECO:0000256" key="3">
    <source>
        <dbReference type="ARBA" id="ARBA00022692"/>
    </source>
</evidence>
<dbReference type="InterPro" id="IPR038766">
    <property type="entry name" value="Membrane_comp_ABC_pdt"/>
</dbReference>
<evidence type="ECO:0000256" key="2">
    <source>
        <dbReference type="ARBA" id="ARBA00022475"/>
    </source>
</evidence>
<dbReference type="PANTHER" id="PTHR30287:SF2">
    <property type="entry name" value="BLL1001 PROTEIN"/>
    <property type="match status" value="1"/>
</dbReference>
<evidence type="ECO:0000313" key="9">
    <source>
        <dbReference type="Proteomes" id="UP001596233"/>
    </source>
</evidence>
<evidence type="ECO:0000259" key="7">
    <source>
        <dbReference type="Pfam" id="PF02687"/>
    </source>
</evidence>
<evidence type="ECO:0000256" key="1">
    <source>
        <dbReference type="ARBA" id="ARBA00004651"/>
    </source>
</evidence>
<keyword evidence="9" id="KW-1185">Reference proteome</keyword>